<dbReference type="EMBL" id="JAGTJQ010000013">
    <property type="protein sequence ID" value="KAH7014560.1"/>
    <property type="molecule type" value="Genomic_DNA"/>
</dbReference>
<dbReference type="Proteomes" id="UP000756346">
    <property type="component" value="Unassembled WGS sequence"/>
</dbReference>
<accession>A0A9P8XST0</accession>
<dbReference type="RefSeq" id="XP_046005527.1">
    <property type="nucleotide sequence ID" value="XM_046155838.1"/>
</dbReference>
<dbReference type="OrthoDB" id="10257049at2759"/>
<dbReference type="InterPro" id="IPR036291">
    <property type="entry name" value="NAD(P)-bd_dom_sf"/>
</dbReference>
<dbReference type="SUPFAM" id="SSF51735">
    <property type="entry name" value="NAD(P)-binding Rossmann-fold domains"/>
    <property type="match status" value="1"/>
</dbReference>
<evidence type="ECO:0000259" key="3">
    <source>
        <dbReference type="SMART" id="SM00829"/>
    </source>
</evidence>
<feature type="domain" description="Enoyl reductase (ER)" evidence="3">
    <location>
        <begin position="13"/>
        <end position="360"/>
    </location>
</feature>
<comment type="similarity">
    <text evidence="1">Belongs to the zinc-containing alcohol dehydrogenase family.</text>
</comment>
<dbReference type="Gene3D" id="3.90.180.10">
    <property type="entry name" value="Medium-chain alcohol dehydrogenases, catalytic domain"/>
    <property type="match status" value="1"/>
</dbReference>
<dbReference type="Gene3D" id="3.40.50.720">
    <property type="entry name" value="NAD(P)-binding Rossmann-like Domain"/>
    <property type="match status" value="1"/>
</dbReference>
<dbReference type="InterPro" id="IPR047122">
    <property type="entry name" value="Trans-enoyl_RdTase-like"/>
</dbReference>
<dbReference type="SUPFAM" id="SSF50129">
    <property type="entry name" value="GroES-like"/>
    <property type="match status" value="1"/>
</dbReference>
<dbReference type="Pfam" id="PF00107">
    <property type="entry name" value="ADH_zinc_N"/>
    <property type="match status" value="1"/>
</dbReference>
<dbReference type="PANTHER" id="PTHR45348:SF2">
    <property type="entry name" value="ZINC-TYPE ALCOHOL DEHYDROGENASE-LIKE PROTEIN C2E1P3.01"/>
    <property type="match status" value="1"/>
</dbReference>
<dbReference type="GeneID" id="70185384"/>
<dbReference type="Pfam" id="PF08240">
    <property type="entry name" value="ADH_N"/>
    <property type="match status" value="1"/>
</dbReference>
<protein>
    <submittedName>
        <fullName evidence="4">Chaperonin 10-like protein</fullName>
    </submittedName>
</protein>
<dbReference type="PANTHER" id="PTHR45348">
    <property type="entry name" value="HYPOTHETICAL OXIDOREDUCTASE (EUROFUNG)"/>
    <property type="match status" value="1"/>
</dbReference>
<dbReference type="GO" id="GO:0016651">
    <property type="term" value="F:oxidoreductase activity, acting on NAD(P)H"/>
    <property type="evidence" value="ECO:0007669"/>
    <property type="project" value="InterPro"/>
</dbReference>
<comment type="caution">
    <text evidence="4">The sequence shown here is derived from an EMBL/GenBank/DDBJ whole genome shotgun (WGS) entry which is preliminary data.</text>
</comment>
<proteinExistence type="inferred from homology"/>
<organism evidence="4 5">
    <name type="scientific">Microdochium trichocladiopsis</name>
    <dbReference type="NCBI Taxonomy" id="1682393"/>
    <lineage>
        <taxon>Eukaryota</taxon>
        <taxon>Fungi</taxon>
        <taxon>Dikarya</taxon>
        <taxon>Ascomycota</taxon>
        <taxon>Pezizomycotina</taxon>
        <taxon>Sordariomycetes</taxon>
        <taxon>Xylariomycetidae</taxon>
        <taxon>Xylariales</taxon>
        <taxon>Microdochiaceae</taxon>
        <taxon>Microdochium</taxon>
    </lineage>
</organism>
<dbReference type="AlphaFoldDB" id="A0A9P8XST0"/>
<dbReference type="InterPro" id="IPR020843">
    <property type="entry name" value="ER"/>
</dbReference>
<gene>
    <name evidence="4" type="ORF">B0I36DRAFT_338890</name>
</gene>
<name>A0A9P8XST0_9PEZI</name>
<dbReference type="InterPro" id="IPR013154">
    <property type="entry name" value="ADH-like_N"/>
</dbReference>
<dbReference type="SMART" id="SM00829">
    <property type="entry name" value="PKS_ER"/>
    <property type="match status" value="1"/>
</dbReference>
<dbReference type="CDD" id="cd08249">
    <property type="entry name" value="enoyl_reductase_like"/>
    <property type="match status" value="1"/>
</dbReference>
<evidence type="ECO:0000256" key="2">
    <source>
        <dbReference type="ARBA" id="ARBA00023002"/>
    </source>
</evidence>
<dbReference type="InterPro" id="IPR011032">
    <property type="entry name" value="GroES-like_sf"/>
</dbReference>
<evidence type="ECO:0000313" key="4">
    <source>
        <dbReference type="EMBL" id="KAH7014560.1"/>
    </source>
</evidence>
<dbReference type="InterPro" id="IPR013149">
    <property type="entry name" value="ADH-like_C"/>
</dbReference>
<keyword evidence="5" id="KW-1185">Reference proteome</keyword>
<reference evidence="4" key="1">
    <citation type="journal article" date="2021" name="Nat. Commun.">
        <title>Genetic determinants of endophytism in the Arabidopsis root mycobiome.</title>
        <authorList>
            <person name="Mesny F."/>
            <person name="Miyauchi S."/>
            <person name="Thiergart T."/>
            <person name="Pickel B."/>
            <person name="Atanasova L."/>
            <person name="Karlsson M."/>
            <person name="Huettel B."/>
            <person name="Barry K.W."/>
            <person name="Haridas S."/>
            <person name="Chen C."/>
            <person name="Bauer D."/>
            <person name="Andreopoulos W."/>
            <person name="Pangilinan J."/>
            <person name="LaButti K."/>
            <person name="Riley R."/>
            <person name="Lipzen A."/>
            <person name="Clum A."/>
            <person name="Drula E."/>
            <person name="Henrissat B."/>
            <person name="Kohler A."/>
            <person name="Grigoriev I.V."/>
            <person name="Martin F.M."/>
            <person name="Hacquard S."/>
        </authorList>
    </citation>
    <scope>NUCLEOTIDE SEQUENCE</scope>
    <source>
        <strain evidence="4">MPI-CAGE-CH-0230</strain>
    </source>
</reference>
<evidence type="ECO:0000256" key="1">
    <source>
        <dbReference type="ARBA" id="ARBA00008072"/>
    </source>
</evidence>
<keyword evidence="2" id="KW-0560">Oxidoreductase</keyword>
<sequence>MAVPATFAAAFNDSPGAPVRVGEHSFTSPLSADDLTIRITATAINPVDWKLRDSGAFLPSWPIIMGSDAAGEVVEVGDNFTSKFQPGERVFFQGLVGKYEMCTFQQYCRVPAHVVGKTPANVTDDEAAGVSLCSVTAAVAIYHSTGRSLTPAPWSAAEGGGSQAGKGKAVVVLGGSTSVGQYAIQFARLSGYSRIVTSASAANAEFLKTLGAHVVLDRKTQGGVQDYIAAVGDELELDWVYDCVSLDESQLLGVKIVQGAKKVTPEALVVSVDNADEKAVAAGKAAEGSGREVPVRGIYALGYYPDYRYVTEPMYEKLGEWMATGEFVPNRVKVLPGGLKAAEDGMQLNKAGVSGVKVIIRPQEAS</sequence>
<evidence type="ECO:0000313" key="5">
    <source>
        <dbReference type="Proteomes" id="UP000756346"/>
    </source>
</evidence>